<evidence type="ECO:0000313" key="7">
    <source>
        <dbReference type="Proteomes" id="UP001215712"/>
    </source>
</evidence>
<dbReference type="InterPro" id="IPR051834">
    <property type="entry name" value="RING_finger_E3_ligase"/>
</dbReference>
<reference evidence="6" key="2">
    <citation type="submission" date="2023-01" db="EMBL/GenBank/DDBJ databases">
        <authorList>
            <person name="Petersen C."/>
        </authorList>
    </citation>
    <scope>NUCLEOTIDE SEQUENCE</scope>
    <source>
        <strain evidence="6">IBT 17514</strain>
    </source>
</reference>
<evidence type="ECO:0000256" key="1">
    <source>
        <dbReference type="ARBA" id="ARBA00022723"/>
    </source>
</evidence>
<dbReference type="AlphaFoldDB" id="A0AAD6MU85"/>
<evidence type="ECO:0000256" key="4">
    <source>
        <dbReference type="PROSITE-ProRule" id="PRU00175"/>
    </source>
</evidence>
<dbReference type="PANTHER" id="PTHR45931">
    <property type="entry name" value="SI:CH211-59O9.10"/>
    <property type="match status" value="1"/>
</dbReference>
<dbReference type="SMART" id="SM00184">
    <property type="entry name" value="RING"/>
    <property type="match status" value="1"/>
</dbReference>
<dbReference type="GO" id="GO:0006511">
    <property type="term" value="P:ubiquitin-dependent protein catabolic process"/>
    <property type="evidence" value="ECO:0007669"/>
    <property type="project" value="TreeGrafter"/>
</dbReference>
<evidence type="ECO:0000256" key="3">
    <source>
        <dbReference type="ARBA" id="ARBA00022833"/>
    </source>
</evidence>
<dbReference type="Pfam" id="PF13639">
    <property type="entry name" value="zf-RING_2"/>
    <property type="match status" value="1"/>
</dbReference>
<dbReference type="Proteomes" id="UP001215712">
    <property type="component" value="Unassembled WGS sequence"/>
</dbReference>
<sequence length="192" mass="21511">MSDLEYSPELQRLIDTLELIPPEIAQEVVAGLEGERNGGVMFALPAHILQYPMDDENHRPTTFIEWVSANFDMVDEDVAREIGQPISSGGHPDNKVADDGTINWRPIVWGIPENHEAPEPICEHCLDLLPQQPADATIIAENPSCPICTEAYEVEVPILTLPCGHLFHEQCVQIWLRRSSSCPLCRRVIKNL</sequence>
<protein>
    <recommendedName>
        <fullName evidence="5">RING-type domain-containing protein</fullName>
    </recommendedName>
</protein>
<keyword evidence="3" id="KW-0862">Zinc</keyword>
<feature type="domain" description="RING-type" evidence="5">
    <location>
        <begin position="145"/>
        <end position="186"/>
    </location>
</feature>
<comment type="caution">
    <text evidence="6">The sequence shown here is derived from an EMBL/GenBank/DDBJ whole genome shotgun (WGS) entry which is preliminary data.</text>
</comment>
<keyword evidence="1" id="KW-0479">Metal-binding</keyword>
<dbReference type="CDD" id="cd16454">
    <property type="entry name" value="RING-H2_PA-TM-RING"/>
    <property type="match status" value="1"/>
</dbReference>
<dbReference type="EMBL" id="JAQJAN010000011">
    <property type="protein sequence ID" value="KAJ5719004.1"/>
    <property type="molecule type" value="Genomic_DNA"/>
</dbReference>
<keyword evidence="7" id="KW-1185">Reference proteome</keyword>
<dbReference type="SUPFAM" id="SSF57850">
    <property type="entry name" value="RING/U-box"/>
    <property type="match status" value="1"/>
</dbReference>
<dbReference type="GO" id="GO:0061630">
    <property type="term" value="F:ubiquitin protein ligase activity"/>
    <property type="evidence" value="ECO:0007669"/>
    <property type="project" value="TreeGrafter"/>
</dbReference>
<evidence type="ECO:0000259" key="5">
    <source>
        <dbReference type="PROSITE" id="PS50089"/>
    </source>
</evidence>
<dbReference type="InterPro" id="IPR001841">
    <property type="entry name" value="Znf_RING"/>
</dbReference>
<dbReference type="InterPro" id="IPR013083">
    <property type="entry name" value="Znf_RING/FYVE/PHD"/>
</dbReference>
<dbReference type="PANTHER" id="PTHR45931:SF3">
    <property type="entry name" value="RING ZINC FINGER-CONTAINING PROTEIN"/>
    <property type="match status" value="1"/>
</dbReference>
<evidence type="ECO:0000256" key="2">
    <source>
        <dbReference type="ARBA" id="ARBA00022771"/>
    </source>
</evidence>
<dbReference type="GO" id="GO:0005634">
    <property type="term" value="C:nucleus"/>
    <property type="evidence" value="ECO:0007669"/>
    <property type="project" value="TreeGrafter"/>
</dbReference>
<keyword evidence="2 4" id="KW-0863">Zinc-finger</keyword>
<name>A0AAD6MU85_9EURO</name>
<dbReference type="Gene3D" id="3.30.40.10">
    <property type="entry name" value="Zinc/RING finger domain, C3HC4 (zinc finger)"/>
    <property type="match status" value="1"/>
</dbReference>
<evidence type="ECO:0000313" key="6">
    <source>
        <dbReference type="EMBL" id="KAJ5719004.1"/>
    </source>
</evidence>
<gene>
    <name evidence="6" type="ORF">N7493_007459</name>
</gene>
<dbReference type="PROSITE" id="PS50089">
    <property type="entry name" value="ZF_RING_2"/>
    <property type="match status" value="1"/>
</dbReference>
<reference evidence="6" key="1">
    <citation type="journal article" date="2023" name="IMA Fungus">
        <title>Comparative genomic study of the Penicillium genus elucidates a diverse pangenome and 15 lateral gene transfer events.</title>
        <authorList>
            <person name="Petersen C."/>
            <person name="Sorensen T."/>
            <person name="Nielsen M.R."/>
            <person name="Sondergaard T.E."/>
            <person name="Sorensen J.L."/>
            <person name="Fitzpatrick D.A."/>
            <person name="Frisvad J.C."/>
            <person name="Nielsen K.L."/>
        </authorList>
    </citation>
    <scope>NUCLEOTIDE SEQUENCE</scope>
    <source>
        <strain evidence="6">IBT 17514</strain>
    </source>
</reference>
<proteinExistence type="predicted"/>
<accession>A0AAD6MU85</accession>
<organism evidence="6 7">
    <name type="scientific">Penicillium malachiteum</name>
    <dbReference type="NCBI Taxonomy" id="1324776"/>
    <lineage>
        <taxon>Eukaryota</taxon>
        <taxon>Fungi</taxon>
        <taxon>Dikarya</taxon>
        <taxon>Ascomycota</taxon>
        <taxon>Pezizomycotina</taxon>
        <taxon>Eurotiomycetes</taxon>
        <taxon>Eurotiomycetidae</taxon>
        <taxon>Eurotiales</taxon>
        <taxon>Aspergillaceae</taxon>
        <taxon>Penicillium</taxon>
    </lineage>
</organism>
<dbReference type="GO" id="GO:0008270">
    <property type="term" value="F:zinc ion binding"/>
    <property type="evidence" value="ECO:0007669"/>
    <property type="project" value="UniProtKB-KW"/>
</dbReference>